<comment type="similarity">
    <text evidence="1">Belongs to the eIF-2-alpha family.</text>
</comment>
<dbReference type="EMBL" id="KY684084">
    <property type="protein sequence ID" value="ARF09242.1"/>
    <property type="molecule type" value="Genomic_DNA"/>
</dbReference>
<organism evidence="5">
    <name type="scientific">Catovirus CTV1</name>
    <dbReference type="NCBI Taxonomy" id="1977631"/>
    <lineage>
        <taxon>Viruses</taxon>
        <taxon>Varidnaviria</taxon>
        <taxon>Bamfordvirae</taxon>
        <taxon>Nucleocytoviricota</taxon>
        <taxon>Megaviricetes</taxon>
        <taxon>Imitervirales</taxon>
        <taxon>Mimiviridae</taxon>
        <taxon>Klosneuvirinae</taxon>
        <taxon>Catovirus</taxon>
    </lineage>
</organism>
<evidence type="ECO:0000256" key="2">
    <source>
        <dbReference type="ARBA" id="ARBA00022540"/>
    </source>
</evidence>
<dbReference type="GO" id="GO:0003723">
    <property type="term" value="F:RNA binding"/>
    <property type="evidence" value="ECO:0007669"/>
    <property type="project" value="InterPro"/>
</dbReference>
<dbReference type="PANTHER" id="PTHR10602">
    <property type="entry name" value="EUKARYOTIC TRANSLATION INITIATION FACTOR 2 SUBUNIT 1"/>
    <property type="match status" value="1"/>
</dbReference>
<dbReference type="InterPro" id="IPR024055">
    <property type="entry name" value="TIF2_asu_C"/>
</dbReference>
<reference evidence="5" key="1">
    <citation type="journal article" date="2017" name="Science">
        <title>Giant viruses with an expanded complement of translation system components.</title>
        <authorList>
            <person name="Schulz F."/>
            <person name="Yutin N."/>
            <person name="Ivanova N.N."/>
            <person name="Ortega D.R."/>
            <person name="Lee T.K."/>
            <person name="Vierheilig J."/>
            <person name="Daims H."/>
            <person name="Horn M."/>
            <person name="Wagner M."/>
            <person name="Jensen G.J."/>
            <person name="Kyrpides N.C."/>
            <person name="Koonin E.V."/>
            <person name="Woyke T."/>
        </authorList>
    </citation>
    <scope>NUCLEOTIDE SEQUENCE</scope>
    <source>
        <strain evidence="5">CTV1</strain>
    </source>
</reference>
<sequence length="292" mass="34853">MRFYKQNFPKVDDIVFVKFNRLTNQYTVIVNLVEYDNMEAMILATEVNNKKVNVEKIFHNKILPCQVLSVDEKRMYVDLSFKKVTKEDSLKHQDNYPYLERIMELGNEINQLYEIYKERNNLNDINIYEQTIWEIFDKAGTESNLVELYDSLVKNPINIFQYSWDIPKDFIGKCVENYLKRTKITNMIVTKDFELTVLEPDAINILKSIIIDNIPSELIDNMTIECVSSPKYRLTVTAKDDEQIKKLFDDYNKIIMSRIKNIMTIFKFDENYTISKEKTYQLQPFKSFIKYF</sequence>
<keyword evidence="3" id="KW-0648">Protein biosynthesis</keyword>
<keyword evidence="2 5" id="KW-0396">Initiation factor</keyword>
<dbReference type="Gene3D" id="2.40.50.140">
    <property type="entry name" value="Nucleic acid-binding proteins"/>
    <property type="match status" value="1"/>
</dbReference>
<evidence type="ECO:0000256" key="3">
    <source>
        <dbReference type="ARBA" id="ARBA00022917"/>
    </source>
</evidence>
<dbReference type="SMART" id="SM00316">
    <property type="entry name" value="S1"/>
    <property type="match status" value="1"/>
</dbReference>
<proteinExistence type="inferred from homology"/>
<dbReference type="GO" id="GO:0043022">
    <property type="term" value="F:ribosome binding"/>
    <property type="evidence" value="ECO:0007669"/>
    <property type="project" value="TreeGrafter"/>
</dbReference>
<name>A0A1V0SC11_9VIRU</name>
<protein>
    <submittedName>
        <fullName evidence="5">Translation initiation factor eIF-2 alpha subunit</fullName>
    </submittedName>
</protein>
<feature type="domain" description="S1 motif" evidence="4">
    <location>
        <begin position="12"/>
        <end position="82"/>
    </location>
</feature>
<dbReference type="PROSITE" id="PS50126">
    <property type="entry name" value="S1"/>
    <property type="match status" value="1"/>
</dbReference>
<accession>A0A1V0SC11</accession>
<dbReference type="InterPro" id="IPR012340">
    <property type="entry name" value="NA-bd_OB-fold"/>
</dbReference>
<dbReference type="Gene3D" id="3.30.70.1130">
    <property type="entry name" value="EIF_2_alpha"/>
    <property type="match status" value="1"/>
</dbReference>
<dbReference type="InterPro" id="IPR011488">
    <property type="entry name" value="TIF_2_asu"/>
</dbReference>
<evidence type="ECO:0000259" key="4">
    <source>
        <dbReference type="PROSITE" id="PS50126"/>
    </source>
</evidence>
<dbReference type="PANTHER" id="PTHR10602:SF0">
    <property type="entry name" value="EUKARYOTIC TRANSLATION INITIATION FACTOR 2 SUBUNIT 1"/>
    <property type="match status" value="1"/>
</dbReference>
<gene>
    <name evidence="5" type="ORF">Catovirus_2_191</name>
</gene>
<dbReference type="InterPro" id="IPR003029">
    <property type="entry name" value="S1_domain"/>
</dbReference>
<evidence type="ECO:0000313" key="5">
    <source>
        <dbReference type="EMBL" id="ARF09242.1"/>
    </source>
</evidence>
<dbReference type="Pfam" id="PF07541">
    <property type="entry name" value="EIF_2_alpha"/>
    <property type="match status" value="1"/>
</dbReference>
<dbReference type="SUPFAM" id="SSF50249">
    <property type="entry name" value="Nucleic acid-binding proteins"/>
    <property type="match status" value="1"/>
</dbReference>
<evidence type="ECO:0000256" key="1">
    <source>
        <dbReference type="ARBA" id="ARBA00007223"/>
    </source>
</evidence>
<dbReference type="SUPFAM" id="SSF110993">
    <property type="entry name" value="eIF-2-alpha, C-terminal domain"/>
    <property type="match status" value="1"/>
</dbReference>